<proteinExistence type="predicted"/>
<keyword evidence="2" id="KW-1185">Reference proteome</keyword>
<evidence type="ECO:0000313" key="1">
    <source>
        <dbReference type="EMBL" id="ADE72527.1"/>
    </source>
</evidence>
<dbReference type="KEGG" id="bmq:BMQ_pBM60096"/>
<accession>D5E402</accession>
<reference evidence="1 2" key="1">
    <citation type="journal article" date="2011" name="J. Bacteriol.">
        <title>Genome sequences of the biotechnologically important Bacillus megaterium strains QM B1551 and DSM319.</title>
        <authorList>
            <person name="Eppinger M."/>
            <person name="Bunk B."/>
            <person name="Johns M.A."/>
            <person name="Edirisinghe J.N."/>
            <person name="Kutumbaka K.K."/>
            <person name="Koenig S.S."/>
            <person name="Huot Creasy H."/>
            <person name="Rosovitz M.J."/>
            <person name="Riley D.R."/>
            <person name="Daugherty S."/>
            <person name="Martin M."/>
            <person name="Elbourne L.D."/>
            <person name="Paulsen I."/>
            <person name="Biedendieck R."/>
            <person name="Braun C."/>
            <person name="Grayburn S."/>
            <person name="Dhingra S."/>
            <person name="Lukyanchuk V."/>
            <person name="Ball B."/>
            <person name="Ul-Qamar R."/>
            <person name="Seibel J."/>
            <person name="Bremer E."/>
            <person name="Jahn D."/>
            <person name="Ravel J."/>
            <person name="Vary P.S."/>
        </authorList>
    </citation>
    <scope>NUCLEOTIDE SEQUENCE [LARGE SCALE GENOMIC DNA]</scope>
    <source>
        <strain evidence="2">ATCC 12872 / QMB1551</strain>
        <plasmid evidence="1">pBM600</plasmid>
    </source>
</reference>
<organism evidence="1 2">
    <name type="scientific">Priestia megaterium (strain ATCC 12872 / QMB1551)</name>
    <name type="common">Bacillus megaterium</name>
    <dbReference type="NCBI Taxonomy" id="545693"/>
    <lineage>
        <taxon>Bacteria</taxon>
        <taxon>Bacillati</taxon>
        <taxon>Bacillota</taxon>
        <taxon>Bacilli</taxon>
        <taxon>Bacillales</taxon>
        <taxon>Bacillaceae</taxon>
        <taxon>Priestia</taxon>
    </lineage>
</organism>
<keyword evidence="1" id="KW-0614">Plasmid</keyword>
<dbReference type="AlphaFoldDB" id="D5E402"/>
<name>D5E402_PRIM1</name>
<evidence type="ECO:0000313" key="2">
    <source>
        <dbReference type="Proteomes" id="UP000000935"/>
    </source>
</evidence>
<dbReference type="RefSeq" id="WP_013060499.1">
    <property type="nucleotide sequence ID" value="NC_014031.1"/>
</dbReference>
<protein>
    <submittedName>
        <fullName evidence="1">Uncharacterized protein</fullName>
    </submittedName>
</protein>
<dbReference type="HOGENOM" id="CLU_2876482_0_0_9"/>
<geneLocation type="plasmid" evidence="1 2">
    <name>pBM600</name>
</geneLocation>
<sequence length="63" mass="6514">MLAFVPAPVLVAKEAKLVVALKLENVILVSVALPMIKVGTGIPGSKILNKALIPLCIPLTAVN</sequence>
<dbReference type="EMBL" id="CP001989">
    <property type="protein sequence ID" value="ADE72527.1"/>
    <property type="molecule type" value="Genomic_DNA"/>
</dbReference>
<dbReference type="Proteomes" id="UP000000935">
    <property type="component" value="Plasmid pBM600"/>
</dbReference>
<gene>
    <name evidence="1" type="ordered locus">BMQ_pBM60096</name>
</gene>